<evidence type="ECO:0008006" key="11">
    <source>
        <dbReference type="Google" id="ProtNLM"/>
    </source>
</evidence>
<keyword evidence="6" id="KW-0472">Membrane</keyword>
<comment type="caution">
    <text evidence="9">The sequence shown here is derived from an EMBL/GenBank/DDBJ whole genome shotgun (WGS) entry which is preliminary data.</text>
</comment>
<evidence type="ECO:0000313" key="9">
    <source>
        <dbReference type="EMBL" id="GAA4050167.1"/>
    </source>
</evidence>
<feature type="chain" id="PRO_5045628138" description="Aromatic hydrocarbon degradation protein" evidence="8">
    <location>
        <begin position="33"/>
        <end position="427"/>
    </location>
</feature>
<evidence type="ECO:0000256" key="4">
    <source>
        <dbReference type="ARBA" id="ARBA00022692"/>
    </source>
</evidence>
<dbReference type="PANTHER" id="PTHR35093:SF8">
    <property type="entry name" value="OUTER MEMBRANE PROTEIN NMB0088-RELATED"/>
    <property type="match status" value="1"/>
</dbReference>
<evidence type="ECO:0000256" key="2">
    <source>
        <dbReference type="ARBA" id="ARBA00008163"/>
    </source>
</evidence>
<keyword evidence="7" id="KW-0998">Cell outer membrane</keyword>
<dbReference type="EMBL" id="BAABDK010000031">
    <property type="protein sequence ID" value="GAA4050167.1"/>
    <property type="molecule type" value="Genomic_DNA"/>
</dbReference>
<evidence type="ECO:0000256" key="5">
    <source>
        <dbReference type="ARBA" id="ARBA00022729"/>
    </source>
</evidence>
<evidence type="ECO:0000313" key="10">
    <source>
        <dbReference type="Proteomes" id="UP001501469"/>
    </source>
</evidence>
<proteinExistence type="inferred from homology"/>
<dbReference type="InterPro" id="IPR005017">
    <property type="entry name" value="OMPP1/FadL/TodX"/>
</dbReference>
<dbReference type="Pfam" id="PF03349">
    <property type="entry name" value="Toluene_X"/>
    <property type="match status" value="1"/>
</dbReference>
<dbReference type="PANTHER" id="PTHR35093">
    <property type="entry name" value="OUTER MEMBRANE PROTEIN NMB0088-RELATED"/>
    <property type="match status" value="1"/>
</dbReference>
<evidence type="ECO:0000256" key="7">
    <source>
        <dbReference type="ARBA" id="ARBA00023237"/>
    </source>
</evidence>
<protein>
    <recommendedName>
        <fullName evidence="11">Aromatic hydrocarbon degradation protein</fullName>
    </recommendedName>
</protein>
<evidence type="ECO:0000256" key="8">
    <source>
        <dbReference type="SAM" id="SignalP"/>
    </source>
</evidence>
<keyword evidence="10" id="KW-1185">Reference proteome</keyword>
<reference evidence="10" key="1">
    <citation type="journal article" date="2019" name="Int. J. Syst. Evol. Microbiol.">
        <title>The Global Catalogue of Microorganisms (GCM) 10K type strain sequencing project: providing services to taxonomists for standard genome sequencing and annotation.</title>
        <authorList>
            <consortium name="The Broad Institute Genomics Platform"/>
            <consortium name="The Broad Institute Genome Sequencing Center for Infectious Disease"/>
            <person name="Wu L."/>
            <person name="Ma J."/>
        </authorList>
    </citation>
    <scope>NUCLEOTIDE SEQUENCE [LARGE SCALE GENOMIC DNA]</scope>
    <source>
        <strain evidence="10">JCM 17225</strain>
    </source>
</reference>
<organism evidence="9 10">
    <name type="scientific">Hymenobacter glaciei</name>
    <dbReference type="NCBI Taxonomy" id="877209"/>
    <lineage>
        <taxon>Bacteria</taxon>
        <taxon>Pseudomonadati</taxon>
        <taxon>Bacteroidota</taxon>
        <taxon>Cytophagia</taxon>
        <taxon>Cytophagales</taxon>
        <taxon>Hymenobacteraceae</taxon>
        <taxon>Hymenobacter</taxon>
    </lineage>
</organism>
<evidence type="ECO:0000256" key="6">
    <source>
        <dbReference type="ARBA" id="ARBA00023136"/>
    </source>
</evidence>
<comment type="similarity">
    <text evidence="2">Belongs to the OmpP1/FadL family.</text>
</comment>
<comment type="subcellular location">
    <subcellularLocation>
        <location evidence="1">Cell outer membrane</location>
        <topology evidence="1">Multi-pass membrane protein</topology>
    </subcellularLocation>
</comment>
<evidence type="ECO:0000256" key="3">
    <source>
        <dbReference type="ARBA" id="ARBA00022452"/>
    </source>
</evidence>
<name>A0ABP7UQM0_9BACT</name>
<keyword evidence="4" id="KW-0812">Transmembrane</keyword>
<dbReference type="Proteomes" id="UP001501469">
    <property type="component" value="Unassembled WGS sequence"/>
</dbReference>
<dbReference type="Gene3D" id="2.40.160.60">
    <property type="entry name" value="Outer membrane protein transport protein (OMPP1/FadL/TodX)"/>
    <property type="match status" value="1"/>
</dbReference>
<feature type="signal peptide" evidence="8">
    <location>
        <begin position="1"/>
        <end position="32"/>
    </location>
</feature>
<sequence>MYICFPIFRQTVRMRQPLLFLIPVFCGLTASAGGFDTGPQGARVLGLGGASTAYINSIAGLSMNPGLLSQWGDSLTRLSFGGIGQIRRASFIGQDTYLRTDQELAVQPGGYFYGTRALTKRVTLGLSLTTPYGYHTKWPDTWEGRAVIQESRLNTYFVQPTVAFKLNENFGAGVGLIYAYGKYSQRRALGQYDDPSANAQLSASGSGYGVSVGLYGRTGDNLSFGISYRTGVNLKLKNGSSTYAGVPSRDAALLPASTGLGTQINLPNVVSVGIADRINKQLLLTFDFTLTGWSNLDSLKLDLAANGGQPARRVNIPRRYEDAMTFRIGADYQVNPKLTLLAGVRYDETPIRDEYINPEFIDANRLGVSAGLCYQLTRRLSLEGAYSFEYGQQRIARTNPLSAQVANISGSYQMAVQTASVGLAAAF</sequence>
<gene>
    <name evidence="9" type="ORF">GCM10022409_41180</name>
</gene>
<dbReference type="SUPFAM" id="SSF56935">
    <property type="entry name" value="Porins"/>
    <property type="match status" value="1"/>
</dbReference>
<keyword evidence="3" id="KW-1134">Transmembrane beta strand</keyword>
<accession>A0ABP7UQM0</accession>
<keyword evidence="5 8" id="KW-0732">Signal</keyword>
<evidence type="ECO:0000256" key="1">
    <source>
        <dbReference type="ARBA" id="ARBA00004571"/>
    </source>
</evidence>